<keyword evidence="2" id="KW-1185">Reference proteome</keyword>
<evidence type="ECO:0000313" key="2">
    <source>
        <dbReference type="Proteomes" id="UP000231194"/>
    </source>
</evidence>
<reference evidence="1 2" key="1">
    <citation type="submission" date="2017-11" db="EMBL/GenBank/DDBJ databases">
        <title>Bradyrhizobium forestalis sp. nov., an efficient nitrogen-fixing bacterium isolated from nodules of forest legume species in the Amazon.</title>
        <authorList>
            <person name="Costa E.M."/>
            <person name="Guimaraes A."/>
            <person name="Carvalho T.S."/>
            <person name="Rodrigues T.L."/>
            <person name="Ribeiro P.R.A."/>
            <person name="Lebbe L."/>
            <person name="Willems A."/>
            <person name="Moreira F.M.S."/>
        </authorList>
    </citation>
    <scope>NUCLEOTIDE SEQUENCE [LARGE SCALE GENOMIC DNA]</scope>
    <source>
        <strain evidence="1 2">INPA54B</strain>
    </source>
</reference>
<dbReference type="OrthoDB" id="8254057at2"/>
<evidence type="ECO:0000313" key="1">
    <source>
        <dbReference type="EMBL" id="PJG53611.1"/>
    </source>
</evidence>
<organism evidence="1 2">
    <name type="scientific">Bradyrhizobium forestalis</name>
    <dbReference type="NCBI Taxonomy" id="1419263"/>
    <lineage>
        <taxon>Bacteria</taxon>
        <taxon>Pseudomonadati</taxon>
        <taxon>Pseudomonadota</taxon>
        <taxon>Alphaproteobacteria</taxon>
        <taxon>Hyphomicrobiales</taxon>
        <taxon>Nitrobacteraceae</taxon>
        <taxon>Bradyrhizobium</taxon>
    </lineage>
</organism>
<name>A0A2M8R704_9BRAD</name>
<dbReference type="Proteomes" id="UP000231194">
    <property type="component" value="Unassembled WGS sequence"/>
</dbReference>
<sequence length="113" mass="12953">MKPAMGAAEKAREFVQGKRQGRCLDDPLWSTVNLFDRAVDRVERELAINEQALQRSQREQMGSEVRSVQPERLTAEVLALIECGDAMELRLTSGLTRWTNRRPRHAHKPMIDP</sequence>
<comment type="caution">
    <text evidence="1">The sequence shown here is derived from an EMBL/GenBank/DDBJ whole genome shotgun (WGS) entry which is preliminary data.</text>
</comment>
<proteinExistence type="predicted"/>
<dbReference type="AlphaFoldDB" id="A0A2M8R704"/>
<accession>A0A2M8R704</accession>
<protein>
    <submittedName>
        <fullName evidence="1">Uncharacterized protein</fullName>
    </submittedName>
</protein>
<gene>
    <name evidence="1" type="ORF">CVM73_19255</name>
</gene>
<dbReference type="EMBL" id="PGVG01000015">
    <property type="protein sequence ID" value="PJG53611.1"/>
    <property type="molecule type" value="Genomic_DNA"/>
</dbReference>